<accession>A0A286D6Q7</accession>
<dbReference type="PRINTS" id="PR00344">
    <property type="entry name" value="BCTRLSENSOR"/>
</dbReference>
<evidence type="ECO:0000259" key="13">
    <source>
        <dbReference type="PROSITE" id="PS50885"/>
    </source>
</evidence>
<dbReference type="InterPro" id="IPR005467">
    <property type="entry name" value="His_kinase_dom"/>
</dbReference>
<dbReference type="PANTHER" id="PTHR45436:SF5">
    <property type="entry name" value="SENSOR HISTIDINE KINASE TRCS"/>
    <property type="match status" value="1"/>
</dbReference>
<keyword evidence="10 11" id="KW-0472">Membrane</keyword>
<dbReference type="EMBL" id="OCND01000003">
    <property type="protein sequence ID" value="SOD54307.1"/>
    <property type="molecule type" value="Genomic_DNA"/>
</dbReference>
<keyword evidence="6 11" id="KW-0812">Transmembrane</keyword>
<evidence type="ECO:0000313" key="14">
    <source>
        <dbReference type="EMBL" id="SOD54307.1"/>
    </source>
</evidence>
<dbReference type="Gene3D" id="1.10.287.130">
    <property type="match status" value="1"/>
</dbReference>
<comment type="subcellular location">
    <subcellularLocation>
        <location evidence="2">Membrane</location>
    </subcellularLocation>
</comment>
<evidence type="ECO:0000256" key="11">
    <source>
        <dbReference type="SAM" id="Phobius"/>
    </source>
</evidence>
<dbReference type="PANTHER" id="PTHR45436">
    <property type="entry name" value="SENSOR HISTIDINE KINASE YKOH"/>
    <property type="match status" value="1"/>
</dbReference>
<evidence type="ECO:0000256" key="6">
    <source>
        <dbReference type="ARBA" id="ARBA00022692"/>
    </source>
</evidence>
<dbReference type="AlphaFoldDB" id="A0A286D6Q7"/>
<name>A0A286D6Q7_9GAMM</name>
<evidence type="ECO:0000256" key="4">
    <source>
        <dbReference type="ARBA" id="ARBA00022553"/>
    </source>
</evidence>
<dbReference type="InterPro" id="IPR003660">
    <property type="entry name" value="HAMP_dom"/>
</dbReference>
<evidence type="ECO:0000313" key="15">
    <source>
        <dbReference type="Proteomes" id="UP000219374"/>
    </source>
</evidence>
<evidence type="ECO:0000256" key="5">
    <source>
        <dbReference type="ARBA" id="ARBA00022679"/>
    </source>
</evidence>
<keyword evidence="15" id="KW-1185">Reference proteome</keyword>
<dbReference type="PROSITE" id="PS50885">
    <property type="entry name" value="HAMP"/>
    <property type="match status" value="1"/>
</dbReference>
<evidence type="ECO:0000256" key="3">
    <source>
        <dbReference type="ARBA" id="ARBA00012438"/>
    </source>
</evidence>
<reference evidence="14 15" key="1">
    <citation type="submission" date="2017-09" db="EMBL/GenBank/DDBJ databases">
        <authorList>
            <person name="Ehlers B."/>
            <person name="Leendertz F.H."/>
        </authorList>
    </citation>
    <scope>NUCLEOTIDE SEQUENCE [LARGE SCALE GENOMIC DNA]</scope>
    <source>
        <strain evidence="14 15">CGMCC 1.10978</strain>
    </source>
</reference>
<dbReference type="InterPro" id="IPR036890">
    <property type="entry name" value="HATPase_C_sf"/>
</dbReference>
<dbReference type="PROSITE" id="PS50109">
    <property type="entry name" value="HIS_KIN"/>
    <property type="match status" value="1"/>
</dbReference>
<evidence type="ECO:0000256" key="7">
    <source>
        <dbReference type="ARBA" id="ARBA00022777"/>
    </source>
</evidence>
<keyword evidence="7 14" id="KW-0418">Kinase</keyword>
<dbReference type="InterPro" id="IPR004358">
    <property type="entry name" value="Sig_transdc_His_kin-like_C"/>
</dbReference>
<evidence type="ECO:0000256" key="1">
    <source>
        <dbReference type="ARBA" id="ARBA00000085"/>
    </source>
</evidence>
<protein>
    <recommendedName>
        <fullName evidence="3">histidine kinase</fullName>
        <ecNumber evidence="3">2.7.13.3</ecNumber>
    </recommendedName>
</protein>
<dbReference type="GO" id="GO:0000160">
    <property type="term" value="P:phosphorelay signal transduction system"/>
    <property type="evidence" value="ECO:0007669"/>
    <property type="project" value="UniProtKB-KW"/>
</dbReference>
<dbReference type="OrthoDB" id="9809567at2"/>
<dbReference type="EC" id="2.7.13.3" evidence="3"/>
<dbReference type="Pfam" id="PF02518">
    <property type="entry name" value="HATPase_c"/>
    <property type="match status" value="1"/>
</dbReference>
<evidence type="ECO:0000256" key="8">
    <source>
        <dbReference type="ARBA" id="ARBA00022989"/>
    </source>
</evidence>
<comment type="catalytic activity">
    <reaction evidence="1">
        <text>ATP + protein L-histidine = ADP + protein N-phospho-L-histidine.</text>
        <dbReference type="EC" id="2.7.13.3"/>
    </reaction>
</comment>
<dbReference type="SUPFAM" id="SSF55874">
    <property type="entry name" value="ATPase domain of HSP90 chaperone/DNA topoisomerase II/histidine kinase"/>
    <property type="match status" value="1"/>
</dbReference>
<feature type="transmembrane region" description="Helical" evidence="11">
    <location>
        <begin position="12"/>
        <end position="33"/>
    </location>
</feature>
<gene>
    <name evidence="14" type="ORF">SAMN06296416_103230</name>
</gene>
<feature type="domain" description="HAMP" evidence="13">
    <location>
        <begin position="185"/>
        <end position="236"/>
    </location>
</feature>
<dbReference type="Gene3D" id="3.30.565.10">
    <property type="entry name" value="Histidine kinase-like ATPase, C-terminal domain"/>
    <property type="match status" value="1"/>
</dbReference>
<keyword evidence="8 11" id="KW-1133">Transmembrane helix</keyword>
<keyword evidence="9" id="KW-0902">Two-component regulatory system</keyword>
<evidence type="ECO:0000256" key="2">
    <source>
        <dbReference type="ARBA" id="ARBA00004370"/>
    </source>
</evidence>
<dbReference type="RefSeq" id="WP_097121537.1">
    <property type="nucleotide sequence ID" value="NZ_OCND01000003.1"/>
</dbReference>
<organism evidence="14 15">
    <name type="scientific">Pseudoxanthomonas wuyuanensis</name>
    <dbReference type="NCBI Taxonomy" id="1073196"/>
    <lineage>
        <taxon>Bacteria</taxon>
        <taxon>Pseudomonadati</taxon>
        <taxon>Pseudomonadota</taxon>
        <taxon>Gammaproteobacteria</taxon>
        <taxon>Lysobacterales</taxon>
        <taxon>Lysobacteraceae</taxon>
        <taxon>Pseudoxanthomonas</taxon>
    </lineage>
</organism>
<sequence>MIARSLRWRLLLGAMAAILAALAAAWFFMTLLFERHLERRLQAEMTRDALGLVAALSLAADGRPLLDAEPGDPRLQQPAGGYYWQVTAPVAALQSRSLWDAALPVPADVPAGSWRMRNATGPFRQPVSILERSLLVEADHAPVMVQLAQDTRPLATARAEFGRELAVFLAVLWVVLSLAAWLQVSLGLRPLRKIRGDLARLQQSASTRLPTASLREIQPLSDAINALADARERDLEIARRRAADLAHGLKTPLAAMAAQSRRARESGAEPAADGIDRAIAAIGATIDAELARARIAAAGHAGGASARVRPVVEQLVLVLEHTEKGGGIAFTVDVPANLELAVPPETLSELLGALLENAVKYARRQVRVAGAAGPGWTRLCVEDDGPGIASDHARRALMRGGRLDEAGEGTGLGLAIARELADATRGSLTLGEASLGGLQVGLAWSGTPDCRRD</sequence>
<feature type="transmembrane region" description="Helical" evidence="11">
    <location>
        <begin position="165"/>
        <end position="184"/>
    </location>
</feature>
<keyword evidence="5" id="KW-0808">Transferase</keyword>
<evidence type="ECO:0000256" key="9">
    <source>
        <dbReference type="ARBA" id="ARBA00023012"/>
    </source>
</evidence>
<dbReference type="GO" id="GO:0005886">
    <property type="term" value="C:plasma membrane"/>
    <property type="evidence" value="ECO:0007669"/>
    <property type="project" value="TreeGrafter"/>
</dbReference>
<dbReference type="Proteomes" id="UP000219374">
    <property type="component" value="Unassembled WGS sequence"/>
</dbReference>
<dbReference type="SMART" id="SM00387">
    <property type="entry name" value="HATPase_c"/>
    <property type="match status" value="1"/>
</dbReference>
<evidence type="ECO:0000256" key="10">
    <source>
        <dbReference type="ARBA" id="ARBA00023136"/>
    </source>
</evidence>
<proteinExistence type="predicted"/>
<dbReference type="InterPro" id="IPR003594">
    <property type="entry name" value="HATPase_dom"/>
</dbReference>
<dbReference type="GO" id="GO:0004673">
    <property type="term" value="F:protein histidine kinase activity"/>
    <property type="evidence" value="ECO:0007669"/>
    <property type="project" value="UniProtKB-EC"/>
</dbReference>
<dbReference type="InterPro" id="IPR050428">
    <property type="entry name" value="TCS_sensor_his_kinase"/>
</dbReference>
<evidence type="ECO:0000259" key="12">
    <source>
        <dbReference type="PROSITE" id="PS50109"/>
    </source>
</evidence>
<keyword evidence="4" id="KW-0597">Phosphoprotein</keyword>
<feature type="domain" description="Histidine kinase" evidence="12">
    <location>
        <begin position="244"/>
        <end position="448"/>
    </location>
</feature>